<evidence type="ECO:0000259" key="5">
    <source>
        <dbReference type="PROSITE" id="PS50887"/>
    </source>
</evidence>
<evidence type="ECO:0000313" key="8">
    <source>
        <dbReference type="EMBL" id="VUF12635.1"/>
    </source>
</evidence>
<feature type="transmembrane region" description="Helical" evidence="1">
    <location>
        <begin position="110"/>
        <end position="132"/>
    </location>
</feature>
<name>A0A564FWU6_9HYPH</name>
<accession>A0A564FWU6</accession>
<feature type="domain" description="PAS" evidence="2">
    <location>
        <begin position="257"/>
        <end position="327"/>
    </location>
</feature>
<dbReference type="AlphaFoldDB" id="A0A564FWU6"/>
<dbReference type="SUPFAM" id="SSF55073">
    <property type="entry name" value="Nucleotide cyclase"/>
    <property type="match status" value="1"/>
</dbReference>
<dbReference type="CDD" id="cd01948">
    <property type="entry name" value="EAL"/>
    <property type="match status" value="1"/>
</dbReference>
<dbReference type="InterPro" id="IPR000014">
    <property type="entry name" value="PAS"/>
</dbReference>
<dbReference type="InterPro" id="IPR005330">
    <property type="entry name" value="MHYT_dom"/>
</dbReference>
<feature type="domain" description="GGDEF" evidence="5">
    <location>
        <begin position="416"/>
        <end position="548"/>
    </location>
</feature>
<dbReference type="InterPro" id="IPR035965">
    <property type="entry name" value="PAS-like_dom_sf"/>
</dbReference>
<dbReference type="CDD" id="cd00130">
    <property type="entry name" value="PAS"/>
    <property type="match status" value="1"/>
</dbReference>
<evidence type="ECO:0000313" key="10">
    <source>
        <dbReference type="Proteomes" id="UP001055303"/>
    </source>
</evidence>
<dbReference type="EMBL" id="BPQI01000099">
    <property type="protein sequence ID" value="GJD57409.1"/>
    <property type="molecule type" value="Genomic_DNA"/>
</dbReference>
<evidence type="ECO:0000313" key="7">
    <source>
        <dbReference type="EMBL" id="GJD57409.1"/>
    </source>
</evidence>
<feature type="domain" description="EAL" evidence="4">
    <location>
        <begin position="557"/>
        <end position="806"/>
    </location>
</feature>
<dbReference type="SUPFAM" id="SSF55785">
    <property type="entry name" value="PYP-like sensor domain (PAS domain)"/>
    <property type="match status" value="1"/>
</dbReference>
<dbReference type="Proteomes" id="UP000401717">
    <property type="component" value="Unassembled WGS sequence"/>
</dbReference>
<organism evidence="8 9">
    <name type="scientific">Methylobacterium dankookense</name>
    <dbReference type="NCBI Taxonomy" id="560405"/>
    <lineage>
        <taxon>Bacteria</taxon>
        <taxon>Pseudomonadati</taxon>
        <taxon>Pseudomonadota</taxon>
        <taxon>Alphaproteobacteria</taxon>
        <taxon>Hyphomicrobiales</taxon>
        <taxon>Methylobacteriaceae</taxon>
        <taxon>Methylobacterium</taxon>
    </lineage>
</organism>
<evidence type="ECO:0000256" key="1">
    <source>
        <dbReference type="PROSITE-ProRule" id="PRU00244"/>
    </source>
</evidence>
<dbReference type="Gene3D" id="3.20.20.450">
    <property type="entry name" value="EAL domain"/>
    <property type="match status" value="1"/>
</dbReference>
<dbReference type="InterPro" id="IPR035919">
    <property type="entry name" value="EAL_sf"/>
</dbReference>
<evidence type="ECO:0000313" key="9">
    <source>
        <dbReference type="Proteomes" id="UP000401717"/>
    </source>
</evidence>
<dbReference type="InterPro" id="IPR001633">
    <property type="entry name" value="EAL_dom"/>
</dbReference>
<feature type="transmembrane region" description="Helical" evidence="1">
    <location>
        <begin position="175"/>
        <end position="196"/>
    </location>
</feature>
<dbReference type="SMART" id="SM00052">
    <property type="entry name" value="EAL"/>
    <property type="match status" value="1"/>
</dbReference>
<dbReference type="Pfam" id="PF08447">
    <property type="entry name" value="PAS_3"/>
    <property type="match status" value="1"/>
</dbReference>
<evidence type="ECO:0000259" key="4">
    <source>
        <dbReference type="PROSITE" id="PS50883"/>
    </source>
</evidence>
<dbReference type="InterPro" id="IPR000160">
    <property type="entry name" value="GGDEF_dom"/>
</dbReference>
<keyword evidence="1" id="KW-0812">Transmembrane</keyword>
<dbReference type="Gene3D" id="3.30.450.20">
    <property type="entry name" value="PAS domain"/>
    <property type="match status" value="1"/>
</dbReference>
<dbReference type="PROSITE" id="PS50883">
    <property type="entry name" value="EAL"/>
    <property type="match status" value="1"/>
</dbReference>
<evidence type="ECO:0000259" key="6">
    <source>
        <dbReference type="PROSITE" id="PS50924"/>
    </source>
</evidence>
<dbReference type="SMART" id="SM00267">
    <property type="entry name" value="GGDEF"/>
    <property type="match status" value="1"/>
</dbReference>
<gene>
    <name evidence="7" type="ORF">IFDJLNFL_3310</name>
    <name evidence="8" type="ORF">MTDSW087_02328</name>
</gene>
<feature type="transmembrane region" description="Helical" evidence="1">
    <location>
        <begin position="47"/>
        <end position="72"/>
    </location>
</feature>
<reference evidence="7" key="2">
    <citation type="journal article" date="2021" name="Front. Microbiol.">
        <title>Comprehensive Comparative Genomics and Phenotyping of Methylobacterium Species.</title>
        <authorList>
            <person name="Alessa O."/>
            <person name="Ogura Y."/>
            <person name="Fujitani Y."/>
            <person name="Takami H."/>
            <person name="Hayashi T."/>
            <person name="Sahin N."/>
            <person name="Tani A."/>
        </authorList>
    </citation>
    <scope>NUCLEOTIDE SEQUENCE</scope>
    <source>
        <strain evidence="7">DSM 22415</strain>
    </source>
</reference>
<reference evidence="7" key="3">
    <citation type="submission" date="2021-08" db="EMBL/GenBank/DDBJ databases">
        <authorList>
            <person name="Tani A."/>
            <person name="Ola A."/>
            <person name="Ogura Y."/>
            <person name="Katsura K."/>
            <person name="Hayashi T."/>
        </authorList>
    </citation>
    <scope>NUCLEOTIDE SEQUENCE</scope>
    <source>
        <strain evidence="7">DSM 22415</strain>
    </source>
</reference>
<dbReference type="CDD" id="cd01949">
    <property type="entry name" value="GGDEF"/>
    <property type="match status" value="1"/>
</dbReference>
<dbReference type="InterPro" id="IPR001610">
    <property type="entry name" value="PAC"/>
</dbReference>
<dbReference type="PANTHER" id="PTHR44757">
    <property type="entry name" value="DIGUANYLATE CYCLASE DGCP"/>
    <property type="match status" value="1"/>
</dbReference>
<dbReference type="FunFam" id="3.30.70.270:FF:000001">
    <property type="entry name" value="Diguanylate cyclase domain protein"/>
    <property type="match status" value="1"/>
</dbReference>
<evidence type="ECO:0000259" key="3">
    <source>
        <dbReference type="PROSITE" id="PS50113"/>
    </source>
</evidence>
<dbReference type="PROSITE" id="PS50112">
    <property type="entry name" value="PAS"/>
    <property type="match status" value="1"/>
</dbReference>
<keyword evidence="10" id="KW-1185">Reference proteome</keyword>
<dbReference type="PROSITE" id="PS50887">
    <property type="entry name" value="GGDEF"/>
    <property type="match status" value="1"/>
</dbReference>
<dbReference type="NCBIfam" id="TIGR00229">
    <property type="entry name" value="sensory_box"/>
    <property type="match status" value="1"/>
</dbReference>
<dbReference type="PROSITE" id="PS50924">
    <property type="entry name" value="MHYT"/>
    <property type="match status" value="1"/>
</dbReference>
<dbReference type="PROSITE" id="PS50113">
    <property type="entry name" value="PAC"/>
    <property type="match status" value="1"/>
</dbReference>
<dbReference type="PANTHER" id="PTHR44757:SF2">
    <property type="entry name" value="BIOFILM ARCHITECTURE MAINTENANCE PROTEIN MBAA"/>
    <property type="match status" value="1"/>
</dbReference>
<dbReference type="Proteomes" id="UP001055303">
    <property type="component" value="Unassembled WGS sequence"/>
</dbReference>
<feature type="domain" description="MHYT" evidence="6">
    <location>
        <begin position="12"/>
        <end position="199"/>
    </location>
</feature>
<dbReference type="EMBL" id="CABFVH010000012">
    <property type="protein sequence ID" value="VUF12635.1"/>
    <property type="molecule type" value="Genomic_DNA"/>
</dbReference>
<dbReference type="OrthoDB" id="9814202at2"/>
<dbReference type="SUPFAM" id="SSF141868">
    <property type="entry name" value="EAL domain-like"/>
    <property type="match status" value="1"/>
</dbReference>
<dbReference type="InterPro" id="IPR043128">
    <property type="entry name" value="Rev_trsase/Diguanyl_cyclase"/>
</dbReference>
<dbReference type="InterPro" id="IPR000700">
    <property type="entry name" value="PAS-assoc_C"/>
</dbReference>
<feature type="transmembrane region" description="Helical" evidence="1">
    <location>
        <begin position="12"/>
        <end position="35"/>
    </location>
</feature>
<sequence>MYRMFNCLVEQHAVWVVPLAGLVCWVSLHTALRLNRQSLDSEGRARWAWLLAASFCAGAGIWCTHFIGMLGYDPGLSVDYRIDGTLVSLIIAVSAVLAAFVVVRVGSRLLGAIGAGLVLALGVAAMHVVGMLSIQVPGVLVWDKTLLCGAVGSGCILSAAAFAAHRHPRTMHAPILVATVLTASVAFLHFTAMAAVEIVPDLTFAEAAPSLPRLALSAGITAIMLSILGFGVLALFADRMRRANAALRASEAALRLSEERLALAVDADGLWDITLATGEMWLSDRWHMMLGYAPGELEGHTGTWERLVHPEDRARTLRLLNDHLEGRSAVYECEHRLLRKDGTWCWVMARGKVVTRTPSGHPARIVGLQFDTTVRREAERRIAHMALHDALTGLPNRVLFRERLNDQIARAPAQGHGFAVLACDLDRFKAVNDTYGHPAGDALLKVIADRLRSVVRATDTIARLGGDEFAIILCQIDGPQSAELVAQRLIEAVERPVDLGSFVAGVGISIGIATAPDERDADDLFKKADIALYRAKAEGRNTFRYYLPGMDAGVASRSGLERDLRAALRTGAFSLHYQPVFGAEDAVLRGFEALLRWQHPGLGPISPAEFIPIAEENGQIVPLGEWALREACREASRWPDDLRVSVNVSAVQLRQPGLEQAVLGALAAASLAATRLELEITESVLIRDSEASMACLHRLRALGVRIALDDFGTGYSSLSYLRRFPFDRIKIDRSFIRDIADPDTAAIVRAIVGIGTRLGAAVTAEGVETADQLRQVRDQNCTEVQGFLFGRPVPAEEAARIIEGSAGRRAA</sequence>
<dbReference type="Gene3D" id="3.30.70.270">
    <property type="match status" value="1"/>
</dbReference>
<dbReference type="SMART" id="SM00091">
    <property type="entry name" value="PAS"/>
    <property type="match status" value="1"/>
</dbReference>
<feature type="transmembrane region" description="Helical" evidence="1">
    <location>
        <begin position="216"/>
        <end position="237"/>
    </location>
</feature>
<dbReference type="Pfam" id="PF03707">
    <property type="entry name" value="MHYT"/>
    <property type="match status" value="2"/>
</dbReference>
<dbReference type="InterPro" id="IPR013655">
    <property type="entry name" value="PAS_fold_3"/>
</dbReference>
<proteinExistence type="predicted"/>
<dbReference type="Pfam" id="PF00990">
    <property type="entry name" value="GGDEF"/>
    <property type="match status" value="1"/>
</dbReference>
<protein>
    <submittedName>
        <fullName evidence="7 8">Signaling protein</fullName>
    </submittedName>
</protein>
<feature type="transmembrane region" description="Helical" evidence="1">
    <location>
        <begin position="84"/>
        <end position="103"/>
    </location>
</feature>
<dbReference type="GO" id="GO:0016020">
    <property type="term" value="C:membrane"/>
    <property type="evidence" value="ECO:0007669"/>
    <property type="project" value="UniProtKB-UniRule"/>
</dbReference>
<dbReference type="Pfam" id="PF00563">
    <property type="entry name" value="EAL"/>
    <property type="match status" value="1"/>
</dbReference>
<dbReference type="NCBIfam" id="TIGR00254">
    <property type="entry name" value="GGDEF"/>
    <property type="match status" value="1"/>
</dbReference>
<reference evidence="8 9" key="1">
    <citation type="submission" date="2019-06" db="EMBL/GenBank/DDBJ databases">
        <authorList>
            <person name="Rodrigo-Torres L."/>
            <person name="Arahal R. D."/>
            <person name="Lucena T."/>
        </authorList>
    </citation>
    <scope>NUCLEOTIDE SEQUENCE [LARGE SCALE GENOMIC DNA]</scope>
    <source>
        <strain evidence="8 9">SW08-7</strain>
    </source>
</reference>
<keyword evidence="1" id="KW-0472">Membrane</keyword>
<dbReference type="InterPro" id="IPR052155">
    <property type="entry name" value="Biofilm_reg_signaling"/>
</dbReference>
<feature type="domain" description="PAC" evidence="3">
    <location>
        <begin position="331"/>
        <end position="384"/>
    </location>
</feature>
<dbReference type="GO" id="GO:0003824">
    <property type="term" value="F:catalytic activity"/>
    <property type="evidence" value="ECO:0007669"/>
    <property type="project" value="UniProtKB-ARBA"/>
</dbReference>
<dbReference type="SMART" id="SM00086">
    <property type="entry name" value="PAC"/>
    <property type="match status" value="1"/>
</dbReference>
<evidence type="ECO:0000259" key="2">
    <source>
        <dbReference type="PROSITE" id="PS50112"/>
    </source>
</evidence>
<keyword evidence="1" id="KW-1133">Transmembrane helix</keyword>
<feature type="transmembrane region" description="Helical" evidence="1">
    <location>
        <begin position="144"/>
        <end position="163"/>
    </location>
</feature>
<dbReference type="InterPro" id="IPR029787">
    <property type="entry name" value="Nucleotide_cyclase"/>
</dbReference>